<dbReference type="CDD" id="cd01300">
    <property type="entry name" value="YtcJ_like"/>
    <property type="match status" value="1"/>
</dbReference>
<evidence type="ECO:0000313" key="2">
    <source>
        <dbReference type="EMBL" id="HIX76731.1"/>
    </source>
</evidence>
<accession>A0A9D1XCP6</accession>
<dbReference type="SUPFAM" id="SSF51338">
    <property type="entry name" value="Composite domain of metallo-dependent hydrolases"/>
    <property type="match status" value="1"/>
</dbReference>
<comment type="caution">
    <text evidence="2">The sequence shown here is derived from an EMBL/GenBank/DDBJ whole genome shotgun (WGS) entry which is preliminary data.</text>
</comment>
<dbReference type="InterPro" id="IPR033932">
    <property type="entry name" value="YtcJ-like"/>
</dbReference>
<dbReference type="Gene3D" id="3.10.310.70">
    <property type="match status" value="1"/>
</dbReference>
<dbReference type="PANTHER" id="PTHR22642:SF2">
    <property type="entry name" value="PROTEIN LONG AFTER FAR-RED 3"/>
    <property type="match status" value="1"/>
</dbReference>
<dbReference type="Gene3D" id="2.30.40.10">
    <property type="entry name" value="Urease, subunit C, domain 1"/>
    <property type="match status" value="1"/>
</dbReference>
<reference evidence="2" key="2">
    <citation type="submission" date="2021-04" db="EMBL/GenBank/DDBJ databases">
        <authorList>
            <person name="Gilroy R."/>
        </authorList>
    </citation>
    <scope>NUCLEOTIDE SEQUENCE</scope>
    <source>
        <strain evidence="2">CHK183-1962</strain>
    </source>
</reference>
<dbReference type="Proteomes" id="UP000886890">
    <property type="component" value="Unassembled WGS sequence"/>
</dbReference>
<feature type="domain" description="Amidohydrolase 3" evidence="1">
    <location>
        <begin position="49"/>
        <end position="559"/>
    </location>
</feature>
<dbReference type="InterPro" id="IPR032466">
    <property type="entry name" value="Metal_Hydrolase"/>
</dbReference>
<dbReference type="SUPFAM" id="SSF51556">
    <property type="entry name" value="Metallo-dependent hydrolases"/>
    <property type="match status" value="1"/>
</dbReference>
<dbReference type="Pfam" id="PF07969">
    <property type="entry name" value="Amidohydro_3"/>
    <property type="match status" value="1"/>
</dbReference>
<dbReference type="GO" id="GO:0016810">
    <property type="term" value="F:hydrolase activity, acting on carbon-nitrogen (but not peptide) bonds"/>
    <property type="evidence" value="ECO:0007669"/>
    <property type="project" value="InterPro"/>
</dbReference>
<evidence type="ECO:0000259" key="1">
    <source>
        <dbReference type="Pfam" id="PF07969"/>
    </source>
</evidence>
<dbReference type="AlphaFoldDB" id="A0A9D1XCP6"/>
<dbReference type="EMBL" id="DXEK01000064">
    <property type="protein sequence ID" value="HIX76731.1"/>
    <property type="molecule type" value="Genomic_DNA"/>
</dbReference>
<evidence type="ECO:0000313" key="3">
    <source>
        <dbReference type="Proteomes" id="UP000886890"/>
    </source>
</evidence>
<protein>
    <submittedName>
        <fullName evidence="2">Amidohydrolase</fullName>
    </submittedName>
</protein>
<sequence>MRTVFKNGQIYTGNAEETLFPGAFVVEDGSFLSVGNMEEVQNYVDNDTKIVDLGGKFVCAGFNDSHMHLLNYGYTLSMAKLSEHTSSMAEMLEYLREFDREEQSRQDWKMQNADKCGETGEGREPAQRWLMGRGWNQDYFSDEQRFPTRRDLDMVSTTRPICVIRACGHCCVVNSRALEVMGITGETPQPEGGYFELDADGEPNGIFRENAVEYVYGRIPHPSLEQIKEMMRLAVRKLNAYGVTSAQTDDFETLPVPYKQVIRAYRELEQAGELTVRVYEQAQFTSAASLREFLESGWNTGVGSQRFRIGPLKIVADGSLGSRTAYLGSSYHDDPSTRGLMLYTPEHLETLIQEAAAHGMQTAVHAIGDGTLDVLLDIYQRVLEKYPLEDWRSGIVHCQITRPEQLERMAQLGLHAYVQSIFLDYDQRIVEERVGKETASSSYAFHTMKEKGIHVSNGSDCPVEAPDVLAGIQCAVTRKTLDGSCGPYRPEEAMSVGEALDSYTSEGAHASFEETVKGKIRKGMLADFVVLGENPFKVPVEKLREIPVVATYVGGACVYRCDA</sequence>
<dbReference type="InterPro" id="IPR013108">
    <property type="entry name" value="Amidohydro_3"/>
</dbReference>
<reference evidence="2" key="1">
    <citation type="journal article" date="2021" name="PeerJ">
        <title>Extensive microbial diversity within the chicken gut microbiome revealed by metagenomics and culture.</title>
        <authorList>
            <person name="Gilroy R."/>
            <person name="Ravi A."/>
            <person name="Getino M."/>
            <person name="Pursley I."/>
            <person name="Horton D.L."/>
            <person name="Alikhan N.F."/>
            <person name="Baker D."/>
            <person name="Gharbi K."/>
            <person name="Hall N."/>
            <person name="Watson M."/>
            <person name="Adriaenssens E.M."/>
            <person name="Foster-Nyarko E."/>
            <person name="Jarju S."/>
            <person name="Secka A."/>
            <person name="Antonio M."/>
            <person name="Oren A."/>
            <person name="Chaudhuri R.R."/>
            <person name="La Ragione R."/>
            <person name="Hildebrand F."/>
            <person name="Pallen M.J."/>
        </authorList>
    </citation>
    <scope>NUCLEOTIDE SEQUENCE</scope>
    <source>
        <strain evidence="2">CHK183-1962</strain>
    </source>
</reference>
<dbReference type="Gene3D" id="3.20.20.140">
    <property type="entry name" value="Metal-dependent hydrolases"/>
    <property type="match status" value="1"/>
</dbReference>
<name>A0A9D1XCP6_9FIRM</name>
<dbReference type="InterPro" id="IPR011059">
    <property type="entry name" value="Metal-dep_hydrolase_composite"/>
</dbReference>
<dbReference type="PANTHER" id="PTHR22642">
    <property type="entry name" value="IMIDAZOLONEPROPIONASE"/>
    <property type="match status" value="1"/>
</dbReference>
<proteinExistence type="predicted"/>
<gene>
    <name evidence="2" type="ORF">H9734_03930</name>
</gene>
<organism evidence="2 3">
    <name type="scientific">Candidatus Fusicatenibacter merdavium</name>
    <dbReference type="NCBI Taxonomy" id="2838600"/>
    <lineage>
        <taxon>Bacteria</taxon>
        <taxon>Bacillati</taxon>
        <taxon>Bacillota</taxon>
        <taxon>Clostridia</taxon>
        <taxon>Lachnospirales</taxon>
        <taxon>Lachnospiraceae</taxon>
        <taxon>Fusicatenibacter</taxon>
    </lineage>
</organism>